<dbReference type="PROSITE" id="PS51257">
    <property type="entry name" value="PROKAR_LIPOPROTEIN"/>
    <property type="match status" value="1"/>
</dbReference>
<protein>
    <submittedName>
        <fullName evidence="1">Uncharacterized protein</fullName>
    </submittedName>
</protein>
<dbReference type="Proteomes" id="UP000838672">
    <property type="component" value="Unassembled WGS sequence"/>
</dbReference>
<organism evidence="1 2">
    <name type="scientific">Vibrio stylophorae</name>
    <dbReference type="NCBI Taxonomy" id="659351"/>
    <lineage>
        <taxon>Bacteria</taxon>
        <taxon>Pseudomonadati</taxon>
        <taxon>Pseudomonadota</taxon>
        <taxon>Gammaproteobacteria</taxon>
        <taxon>Vibrionales</taxon>
        <taxon>Vibrionaceae</taxon>
        <taxon>Vibrio</taxon>
    </lineage>
</organism>
<proteinExistence type="predicted"/>
<accession>A0ABM8ZTY6</accession>
<reference evidence="1" key="1">
    <citation type="submission" date="2021-11" db="EMBL/GenBank/DDBJ databases">
        <authorList>
            <person name="Rodrigo-Torres L."/>
            <person name="Arahal R. D."/>
            <person name="Lucena T."/>
        </authorList>
    </citation>
    <scope>NUCLEOTIDE SEQUENCE</scope>
    <source>
        <strain evidence="1">CECT 7929</strain>
    </source>
</reference>
<name>A0ABM8ZTY6_9VIBR</name>
<gene>
    <name evidence="1" type="ORF">VST7929_01500</name>
</gene>
<keyword evidence="2" id="KW-1185">Reference proteome</keyword>
<sequence>MEKRIIAAALLAALYGCGGGDSGSDSTPSVKQNQYIVIDGYLGAAQVYIDRNGDRIADSNEYLGLTDENGKIWVDAADGQFDTIVKVIAGQTTDSDIQGAVNYNKVMIAEQGHFTVTPFSTLAKIKNMSLADLASELNVSVDDISQDYIAQGSVFAHALARSIQHLLPVEPTSDTSEISNLSEKSRRIAEYLQQVDPKLLSDMIIVIDETGRLQESTIDEVYGVAYNVSGLTVAWEQKDFSSLDYVDSIEPSQGFHPCYTQKWDDVVLVANCDSSKFITLDINTGQIKNESATLDNSNEADDLEWFIDGPYLGLFNLSQNKIVQYFDKSFMLVEPKPSELKYTASSTIALGERGAIKNGQKFVFPHYPSYDTYANQEHLEGEIAYYDETHANIVILDSSGGKTLHAAPSRADILSAVENKVSEVGDGLGITQDDMKITWLTGHSYIIRLDTDNSLVSNDYHYFYRNGAVTYLGQFYEGLWRIGLDSSTVTHYSTSRGVGLDRHEMRQFNLATGGLVGQWSNSMDALPAVLYSQKHYSDGIIATSDSYSTVILLK</sequence>
<dbReference type="EMBL" id="CAKLDI010000001">
    <property type="protein sequence ID" value="CAH0533629.1"/>
    <property type="molecule type" value="Genomic_DNA"/>
</dbReference>
<comment type="caution">
    <text evidence="1">The sequence shown here is derived from an EMBL/GenBank/DDBJ whole genome shotgun (WGS) entry which is preliminary data.</text>
</comment>
<evidence type="ECO:0000313" key="2">
    <source>
        <dbReference type="Proteomes" id="UP000838672"/>
    </source>
</evidence>
<evidence type="ECO:0000313" key="1">
    <source>
        <dbReference type="EMBL" id="CAH0533629.1"/>
    </source>
</evidence>